<dbReference type="InterPro" id="IPR000719">
    <property type="entry name" value="Prot_kinase_dom"/>
</dbReference>
<dbReference type="VEuPathDB" id="FungiDB:RhiirA1_532784"/>
<dbReference type="SMART" id="SM00671">
    <property type="entry name" value="SEL1"/>
    <property type="match status" value="10"/>
</dbReference>
<evidence type="ECO:0000259" key="3">
    <source>
        <dbReference type="PROSITE" id="PS50011"/>
    </source>
</evidence>
<keyword evidence="4" id="KW-0418">Kinase</keyword>
<dbReference type="PANTHER" id="PTHR11102:SF160">
    <property type="entry name" value="ERAD-ASSOCIATED E3 UBIQUITIN-PROTEIN LIGASE COMPONENT HRD3"/>
    <property type="match status" value="1"/>
</dbReference>
<dbReference type="SUPFAM" id="SSF81901">
    <property type="entry name" value="HCP-like"/>
    <property type="match status" value="2"/>
</dbReference>
<reference evidence="4 5" key="1">
    <citation type="submission" date="2017-10" db="EMBL/GenBank/DDBJ databases">
        <title>Extensive intraspecific genome diversity in a model arbuscular mycorrhizal fungus.</title>
        <authorList>
            <person name="Chen E.C.H."/>
            <person name="Morin E."/>
            <person name="Baudet D."/>
            <person name="Noel J."/>
            <person name="Ndikumana S."/>
            <person name="Charron P."/>
            <person name="St-Onge C."/>
            <person name="Giorgi J."/>
            <person name="Grigoriev I.V."/>
            <person name="Roux C."/>
            <person name="Martin F.M."/>
            <person name="Corradi N."/>
        </authorList>
    </citation>
    <scope>NUCLEOTIDE SEQUENCE [LARGE SCALE GENOMIC DNA]</scope>
    <source>
        <strain evidence="4 5">A1</strain>
    </source>
</reference>
<feature type="compositionally biased region" description="Basic residues" evidence="2">
    <location>
        <begin position="781"/>
        <end position="792"/>
    </location>
</feature>
<dbReference type="PANTHER" id="PTHR11102">
    <property type="entry name" value="SEL-1-LIKE PROTEIN"/>
    <property type="match status" value="1"/>
</dbReference>
<dbReference type="VEuPathDB" id="FungiDB:RhiirFUN_022134"/>
<dbReference type="Gene3D" id="1.25.40.10">
    <property type="entry name" value="Tetratricopeptide repeat domain"/>
    <property type="match status" value="2"/>
</dbReference>
<organism evidence="4 5">
    <name type="scientific">Rhizophagus irregularis</name>
    <dbReference type="NCBI Taxonomy" id="588596"/>
    <lineage>
        <taxon>Eukaryota</taxon>
        <taxon>Fungi</taxon>
        <taxon>Fungi incertae sedis</taxon>
        <taxon>Mucoromycota</taxon>
        <taxon>Glomeromycotina</taxon>
        <taxon>Glomeromycetes</taxon>
        <taxon>Glomerales</taxon>
        <taxon>Glomeraceae</taxon>
        <taxon>Rhizophagus</taxon>
    </lineage>
</organism>
<dbReference type="Gene3D" id="1.10.510.10">
    <property type="entry name" value="Transferase(Phosphotransferase) domain 1"/>
    <property type="match status" value="1"/>
</dbReference>
<dbReference type="InterPro" id="IPR001245">
    <property type="entry name" value="Ser-Thr/Tyr_kinase_cat_dom"/>
</dbReference>
<proteinExistence type="inferred from homology"/>
<dbReference type="VEuPathDB" id="FungiDB:RhiirFUN_021522"/>
<name>A0A2N0S460_9GLOM</name>
<dbReference type="PROSITE" id="PS50011">
    <property type="entry name" value="PROTEIN_KINASE_DOM"/>
    <property type="match status" value="1"/>
</dbReference>
<dbReference type="VEuPathDB" id="FungiDB:FUN_009696"/>
<gene>
    <name evidence="4" type="ORF">RhiirA1_532784</name>
</gene>
<dbReference type="SUPFAM" id="SSF56112">
    <property type="entry name" value="Protein kinase-like (PK-like)"/>
    <property type="match status" value="1"/>
</dbReference>
<dbReference type="InterPro" id="IPR006597">
    <property type="entry name" value="Sel1-like"/>
</dbReference>
<dbReference type="InterPro" id="IPR050767">
    <property type="entry name" value="Sel1_AlgK"/>
</dbReference>
<evidence type="ECO:0000313" key="5">
    <source>
        <dbReference type="Proteomes" id="UP000232688"/>
    </source>
</evidence>
<protein>
    <submittedName>
        <fullName evidence="4">Kinase-like protein</fullName>
    </submittedName>
</protein>
<evidence type="ECO:0000313" key="4">
    <source>
        <dbReference type="EMBL" id="PKC70338.1"/>
    </source>
</evidence>
<sequence length="792" mass="91766">MQIENSNEWNNWIENAIASRNIKQYEYKNFSNIQEICSSNFGKVYRANWNDFHGHLVLKSFYNLSKTTLKEIVHEIQLRRQIDFHNNIIRFCGIVTENNPKDFFLVMEYADSGTLKNYLKENFKNLTWNDKFDLAFQLVHVVSCLHDEEIVHRNLHSNNILIHQKNIKLANLGLSKRIEEASDPQSIGMIPYVDPKSFTRKRNRDNEIEVYSLNKKSDVYSVGVLLWEISSGRPPFDNEPYDIALAMEIFSGRREIPVSCWDIEPDNRQTMRQITSSIKKIEYETIEANDVNCDEMVIDDHENVVVDNDHVEESIEKDVVNEDHNYDEEMAVEEEHEIEVNDDNIKELIELLSSMKIEEEKHKILEYLNERNITSRLIFNFISANQNNSNSLVILGRFNHLGIETEINEQKAYELYQDAVNLGNVYGMSYLAHCYEHGIGVDVNKQKTFELYQKAADLGNAPGENNLGYCYDYGIGTNVDKEKAFELYKKAKEQGLIIAKYNLAQCYLEGNGVDEDPDTAFELYKELAYENYPDGVERLGYCYQYGTGTNIDLQKALELYREAKKLGSISGMTMLATCYHDGIGTNSNKKKALKLFEEAADYEYNEAQFNLACIYDKGEGVSKDNKKAFELFKKLDESEHPDAICYLAHYYLNGIETSVDKRKAFELYQKSANLGSWTAQYMLATMYGAGEGVDKDIKKAFELFNELAENEYPNAMIQLGYYYQHGIETNVNEEKAYELYKRAKRLDSSVGNDIEKDIEQIFSKYEQGSDDDQDEMESSRKSKRKKRNINNE</sequence>
<comment type="caution">
    <text evidence="4">The sequence shown here is derived from an EMBL/GenBank/DDBJ whole genome shotgun (WGS) entry which is preliminary data.</text>
</comment>
<dbReference type="EMBL" id="LLXH01000227">
    <property type="protein sequence ID" value="PKC70338.1"/>
    <property type="molecule type" value="Genomic_DNA"/>
</dbReference>
<dbReference type="GO" id="GO:0004672">
    <property type="term" value="F:protein kinase activity"/>
    <property type="evidence" value="ECO:0007669"/>
    <property type="project" value="InterPro"/>
</dbReference>
<feature type="region of interest" description="Disordered" evidence="2">
    <location>
        <begin position="761"/>
        <end position="792"/>
    </location>
</feature>
<dbReference type="InterPro" id="IPR011009">
    <property type="entry name" value="Kinase-like_dom_sf"/>
</dbReference>
<evidence type="ECO:0000256" key="2">
    <source>
        <dbReference type="SAM" id="MobiDB-lite"/>
    </source>
</evidence>
<feature type="domain" description="Protein kinase" evidence="3">
    <location>
        <begin position="30"/>
        <end position="286"/>
    </location>
</feature>
<dbReference type="Proteomes" id="UP000232688">
    <property type="component" value="Unassembled WGS sequence"/>
</dbReference>
<reference evidence="4 5" key="2">
    <citation type="submission" date="2017-10" db="EMBL/GenBank/DDBJ databases">
        <title>Genome analyses suggest a sexual origin of heterokaryosis in a supposedly ancient asexual fungus.</title>
        <authorList>
            <person name="Corradi N."/>
            <person name="Sedzielewska K."/>
            <person name="Noel J."/>
            <person name="Charron P."/>
            <person name="Farinelli L."/>
            <person name="Marton T."/>
            <person name="Kruger M."/>
            <person name="Pelin A."/>
            <person name="Brachmann A."/>
            <person name="Corradi N."/>
        </authorList>
    </citation>
    <scope>NUCLEOTIDE SEQUENCE [LARGE SCALE GENOMIC DNA]</scope>
    <source>
        <strain evidence="4 5">A1</strain>
    </source>
</reference>
<dbReference type="InterPro" id="IPR011990">
    <property type="entry name" value="TPR-like_helical_dom_sf"/>
</dbReference>
<dbReference type="GO" id="GO:0005524">
    <property type="term" value="F:ATP binding"/>
    <property type="evidence" value="ECO:0007669"/>
    <property type="project" value="InterPro"/>
</dbReference>
<dbReference type="Pfam" id="PF08238">
    <property type="entry name" value="Sel1"/>
    <property type="match status" value="10"/>
</dbReference>
<comment type="similarity">
    <text evidence="1">Belongs to the sel-1 family.</text>
</comment>
<dbReference type="VEuPathDB" id="FungiDB:FUN_015168"/>
<dbReference type="AlphaFoldDB" id="A0A2N0S460"/>
<dbReference type="Pfam" id="PF07714">
    <property type="entry name" value="PK_Tyr_Ser-Thr"/>
    <property type="match status" value="1"/>
</dbReference>
<keyword evidence="4" id="KW-0808">Transferase</keyword>
<accession>A0A2N0S460</accession>
<evidence type="ECO:0000256" key="1">
    <source>
        <dbReference type="ARBA" id="ARBA00038101"/>
    </source>
</evidence>